<evidence type="ECO:0000313" key="8">
    <source>
        <dbReference type="Proteomes" id="UP000183508"/>
    </source>
</evidence>
<evidence type="ECO:0000256" key="6">
    <source>
        <dbReference type="RuleBase" id="RU363041"/>
    </source>
</evidence>
<evidence type="ECO:0000256" key="3">
    <source>
        <dbReference type="ARBA" id="ARBA00022692"/>
    </source>
</evidence>
<feature type="transmembrane region" description="Helical" evidence="6">
    <location>
        <begin position="105"/>
        <end position="126"/>
    </location>
</feature>
<dbReference type="AlphaFoldDB" id="A0A1I7HEI9"/>
<dbReference type="RefSeq" id="WP_074950351.1">
    <property type="nucleotide sequence ID" value="NZ_FPBV01000004.1"/>
</dbReference>
<comment type="subcellular location">
    <subcellularLocation>
        <location evidence="6">Cell membrane</location>
        <topology evidence="6">Multi-pass membrane protein</topology>
    </subcellularLocation>
    <subcellularLocation>
        <location evidence="1">Membrane</location>
        <topology evidence="1">Multi-pass membrane protein</topology>
    </subcellularLocation>
</comment>
<organism evidence="7 8">
    <name type="scientific">Alicyclobacillus macrosporangiidus</name>
    <dbReference type="NCBI Taxonomy" id="392015"/>
    <lineage>
        <taxon>Bacteria</taxon>
        <taxon>Bacillati</taxon>
        <taxon>Bacillota</taxon>
        <taxon>Bacilli</taxon>
        <taxon>Bacillales</taxon>
        <taxon>Alicyclobacillaceae</taxon>
        <taxon>Alicyclobacillus</taxon>
    </lineage>
</organism>
<dbReference type="EMBL" id="FPBV01000004">
    <property type="protein sequence ID" value="SFU59133.1"/>
    <property type="molecule type" value="Genomic_DNA"/>
</dbReference>
<proteinExistence type="inferred from homology"/>
<keyword evidence="4 6" id="KW-1133">Transmembrane helix</keyword>
<dbReference type="PANTHER" id="PTHR43701">
    <property type="entry name" value="MEMBRANE TRANSPORTER PROTEIN MJ0441-RELATED"/>
    <property type="match status" value="1"/>
</dbReference>
<dbReference type="STRING" id="392015.SAMN05421543_104154"/>
<sequence>MDWKVALGGWVVGLLIGLTGMGGGSVMTPMMIFIFHMHPALAVGTDLVYSSITKVAGTLQHIRQRTVDFRILGWVSLGSVPGALMGSLVVGYLEHEVAMDTADRVIGQMLGGMYILIVLAMAWRWWQSRHSPVSSGAGRLPRVALSVLGLVAGFLVGLTSVGSGALFVSVLAMISSLPAARLVGTDIAAGVLVTGVAGLAHLAFGNVDLRMVVSLLAGSVPGILMGSRLIVRVPEPVVRVGLMTLLSWSSFNLLK</sequence>
<evidence type="ECO:0000256" key="2">
    <source>
        <dbReference type="ARBA" id="ARBA00009142"/>
    </source>
</evidence>
<evidence type="ECO:0000256" key="4">
    <source>
        <dbReference type="ARBA" id="ARBA00022989"/>
    </source>
</evidence>
<dbReference type="InterPro" id="IPR002781">
    <property type="entry name" value="TM_pro_TauE-like"/>
</dbReference>
<dbReference type="PANTHER" id="PTHR43701:SF2">
    <property type="entry name" value="MEMBRANE TRANSPORTER PROTEIN YJNA-RELATED"/>
    <property type="match status" value="1"/>
</dbReference>
<evidence type="ECO:0000256" key="1">
    <source>
        <dbReference type="ARBA" id="ARBA00004141"/>
    </source>
</evidence>
<protein>
    <recommendedName>
        <fullName evidence="6">Probable membrane transporter protein</fullName>
    </recommendedName>
</protein>
<keyword evidence="3 6" id="KW-0812">Transmembrane</keyword>
<dbReference type="Pfam" id="PF01925">
    <property type="entry name" value="TauE"/>
    <property type="match status" value="1"/>
</dbReference>
<feature type="transmembrane region" description="Helical" evidence="6">
    <location>
        <begin position="6"/>
        <end position="27"/>
    </location>
</feature>
<feature type="transmembrane region" description="Helical" evidence="6">
    <location>
        <begin position="71"/>
        <end position="93"/>
    </location>
</feature>
<evidence type="ECO:0000313" key="7">
    <source>
        <dbReference type="EMBL" id="SFU59133.1"/>
    </source>
</evidence>
<dbReference type="GO" id="GO:0005886">
    <property type="term" value="C:plasma membrane"/>
    <property type="evidence" value="ECO:0007669"/>
    <property type="project" value="UniProtKB-SubCell"/>
</dbReference>
<feature type="transmembrane region" description="Helical" evidence="6">
    <location>
        <begin position="187"/>
        <end position="204"/>
    </location>
</feature>
<dbReference type="InterPro" id="IPR051598">
    <property type="entry name" value="TSUP/Inactive_protease-like"/>
</dbReference>
<keyword evidence="5 6" id="KW-0472">Membrane</keyword>
<feature type="transmembrane region" description="Helical" evidence="6">
    <location>
        <begin position="147"/>
        <end position="175"/>
    </location>
</feature>
<feature type="transmembrane region" description="Helical" evidence="6">
    <location>
        <begin position="211"/>
        <end position="231"/>
    </location>
</feature>
<keyword evidence="8" id="KW-1185">Reference proteome</keyword>
<comment type="similarity">
    <text evidence="2 6">Belongs to the 4-toluene sulfonate uptake permease (TSUP) (TC 2.A.102) family.</text>
</comment>
<accession>A0A1I7HEI9</accession>
<dbReference type="Proteomes" id="UP000183508">
    <property type="component" value="Unassembled WGS sequence"/>
</dbReference>
<name>A0A1I7HEI9_9BACL</name>
<dbReference type="OrthoDB" id="5189995at2"/>
<reference evidence="8" key="1">
    <citation type="submission" date="2016-10" db="EMBL/GenBank/DDBJ databases">
        <authorList>
            <person name="Varghese N."/>
        </authorList>
    </citation>
    <scope>NUCLEOTIDE SEQUENCE [LARGE SCALE GENOMIC DNA]</scope>
    <source>
        <strain evidence="8">DSM 17980</strain>
    </source>
</reference>
<evidence type="ECO:0000256" key="5">
    <source>
        <dbReference type="ARBA" id="ARBA00023136"/>
    </source>
</evidence>
<gene>
    <name evidence="7" type="ORF">SAMN05421543_104154</name>
</gene>
<keyword evidence="6" id="KW-1003">Cell membrane</keyword>